<keyword evidence="5 7" id="KW-1133">Transmembrane helix</keyword>
<dbReference type="RefSeq" id="WP_215216568.1">
    <property type="nucleotide sequence ID" value="NZ_CP075587.1"/>
</dbReference>
<protein>
    <submittedName>
        <fullName evidence="8">Glutamate/gamma-aminobutyrate antiporter</fullName>
    </submittedName>
</protein>
<keyword evidence="6 7" id="KW-0472">Membrane</keyword>
<gene>
    <name evidence="8" type="ORF">RHABOEDO_000962</name>
</gene>
<feature type="transmembrane region" description="Helical" evidence="7">
    <location>
        <begin position="12"/>
        <end position="31"/>
    </location>
</feature>
<feature type="transmembrane region" description="Helical" evidence="7">
    <location>
        <begin position="360"/>
        <end position="386"/>
    </location>
</feature>
<evidence type="ECO:0000256" key="1">
    <source>
        <dbReference type="ARBA" id="ARBA00004651"/>
    </source>
</evidence>
<dbReference type="EMBL" id="CP075587">
    <property type="protein sequence ID" value="QYF48750.1"/>
    <property type="molecule type" value="Genomic_DNA"/>
</dbReference>
<dbReference type="PANTHER" id="PTHR42770">
    <property type="entry name" value="AMINO ACID TRANSPORTER-RELATED"/>
    <property type="match status" value="1"/>
</dbReference>
<feature type="transmembrane region" description="Helical" evidence="7">
    <location>
        <begin position="125"/>
        <end position="145"/>
    </location>
</feature>
<evidence type="ECO:0000256" key="7">
    <source>
        <dbReference type="SAM" id="Phobius"/>
    </source>
</evidence>
<evidence type="ECO:0000313" key="8">
    <source>
        <dbReference type="EMBL" id="QYF48750.1"/>
    </source>
</evidence>
<keyword evidence="3" id="KW-1003">Cell membrane</keyword>
<feature type="transmembrane region" description="Helical" evidence="7">
    <location>
        <begin position="198"/>
        <end position="221"/>
    </location>
</feature>
<feature type="transmembrane region" description="Helical" evidence="7">
    <location>
        <begin position="37"/>
        <end position="61"/>
    </location>
</feature>
<keyword evidence="9" id="KW-1185">Reference proteome</keyword>
<evidence type="ECO:0000256" key="2">
    <source>
        <dbReference type="ARBA" id="ARBA00022448"/>
    </source>
</evidence>
<accession>A0ABX8V0K3</accession>
<keyword evidence="2" id="KW-0813">Transport</keyword>
<evidence type="ECO:0000256" key="6">
    <source>
        <dbReference type="ARBA" id="ARBA00023136"/>
    </source>
</evidence>
<evidence type="ECO:0000256" key="5">
    <source>
        <dbReference type="ARBA" id="ARBA00022989"/>
    </source>
</evidence>
<feature type="transmembrane region" description="Helical" evidence="7">
    <location>
        <begin position="151"/>
        <end position="177"/>
    </location>
</feature>
<dbReference type="PIRSF" id="PIRSF006060">
    <property type="entry name" value="AA_transporter"/>
    <property type="match status" value="1"/>
</dbReference>
<evidence type="ECO:0000313" key="9">
    <source>
        <dbReference type="Proteomes" id="UP000826014"/>
    </source>
</evidence>
<evidence type="ECO:0000256" key="3">
    <source>
        <dbReference type="ARBA" id="ARBA00022475"/>
    </source>
</evidence>
<feature type="transmembrane region" description="Helical" evidence="7">
    <location>
        <begin position="278"/>
        <end position="298"/>
    </location>
</feature>
<dbReference type="InterPro" id="IPR050367">
    <property type="entry name" value="APC_superfamily"/>
</dbReference>
<evidence type="ECO:0000256" key="4">
    <source>
        <dbReference type="ARBA" id="ARBA00022692"/>
    </source>
</evidence>
<feature type="transmembrane region" description="Helical" evidence="7">
    <location>
        <begin position="436"/>
        <end position="459"/>
    </location>
</feature>
<dbReference type="Gene3D" id="1.20.1740.10">
    <property type="entry name" value="Amino acid/polyamine transporter I"/>
    <property type="match status" value="1"/>
</dbReference>
<reference evidence="8 9" key="1">
    <citation type="journal article" date="2022" name="bioRxiv">
        <title>Ecology and evolution of chlamydial symbionts of arthropods.</title>
        <authorList>
            <person name="Halter T."/>
            <person name="Koestlbacher S."/>
            <person name="Collingro A."/>
            <person name="Sixt B.S."/>
            <person name="Toenshoff E.R."/>
            <person name="Hendrickx F."/>
            <person name="Kostanjsek R."/>
            <person name="Horn M."/>
        </authorList>
    </citation>
    <scope>NUCLEOTIDE SEQUENCE [LARGE SCALE GENOMIC DNA]</scope>
    <source>
        <strain evidence="8">W744xW776</strain>
    </source>
</reference>
<dbReference type="Proteomes" id="UP000826014">
    <property type="component" value="Chromosome"/>
</dbReference>
<comment type="subcellular location">
    <subcellularLocation>
        <location evidence="1">Cell membrane</location>
        <topology evidence="1">Multi-pass membrane protein</topology>
    </subcellularLocation>
</comment>
<feature type="transmembrane region" description="Helical" evidence="7">
    <location>
        <begin position="406"/>
        <end position="430"/>
    </location>
</feature>
<sequence>MKSSSDKSRRVLSVFVLAMLNVSIMASLRNLPLVAEFGLSAIFFFLVVALFFLIPCALISAELATGWPKSGGVYIWVREALGDRWGFFAIWMQWIHNVAWYPVILSFVAGTLAYLISPNLSQNKFFILSVILLGFWGMTFFNYFGIKTSSWFSTIGVIAGTIAPGILIISLGMIWILGERPVQMELSWNALIPEFKGISDLVFLAGLFLAFAGLEVSAGYASDVKNPRKNYPIAIVLAAIITFSLFILGSLAIGAVIPKTNISFVSGLMDACAIFFQYYQLTWILPILAFLLVIGAIAEVNSWLIGPVKGLYTTSTHGNLPLFFQKVNKRNVPTRLLLFQAMIVSIVGFIFLYMPNVSGAFWILTALSAQSYLIMYILMFLSAIILRYSKPHVPRAYKAPFKNKGIWLFGSLGILTSLFVIILAFVPPAQLNTGNPWVYCTFLLSGLIFMCGIPFLIYARRKPSWVKKKH</sequence>
<dbReference type="InterPro" id="IPR002293">
    <property type="entry name" value="AA/rel_permease1"/>
</dbReference>
<feature type="transmembrane region" description="Helical" evidence="7">
    <location>
        <begin position="98"/>
        <end position="116"/>
    </location>
</feature>
<keyword evidence="4 7" id="KW-0812">Transmembrane</keyword>
<organism evidence="8 9">
    <name type="scientific">Candidatus Rhabdochlamydia oedothoracis</name>
    <dbReference type="NCBI Taxonomy" id="2720720"/>
    <lineage>
        <taxon>Bacteria</taxon>
        <taxon>Pseudomonadati</taxon>
        <taxon>Chlamydiota</taxon>
        <taxon>Chlamydiia</taxon>
        <taxon>Parachlamydiales</taxon>
        <taxon>Candidatus Rhabdochlamydiaceae</taxon>
        <taxon>Candidatus Rhabdochlamydia</taxon>
    </lineage>
</organism>
<dbReference type="PANTHER" id="PTHR42770:SF15">
    <property type="entry name" value="GLUTAMATE_GAMMA-AMINOBUTYRATE ANTIPORTER-RELATED"/>
    <property type="match status" value="1"/>
</dbReference>
<proteinExistence type="predicted"/>
<feature type="transmembrane region" description="Helical" evidence="7">
    <location>
        <begin position="336"/>
        <end position="354"/>
    </location>
</feature>
<dbReference type="Pfam" id="PF13520">
    <property type="entry name" value="AA_permease_2"/>
    <property type="match status" value="1"/>
</dbReference>
<feature type="transmembrane region" description="Helical" evidence="7">
    <location>
        <begin position="233"/>
        <end position="257"/>
    </location>
</feature>
<name>A0ABX8V0K3_9BACT</name>